<dbReference type="OrthoDB" id="344729at2"/>
<dbReference type="Proteomes" id="UP000184109">
    <property type="component" value="Unassembled WGS sequence"/>
</dbReference>
<accession>A0A1M5SXD7</accession>
<dbReference type="NCBIfam" id="NF041384">
    <property type="entry name" value="YHS_seleno_dom"/>
    <property type="match status" value="1"/>
</dbReference>
<sequence>MKQIAILLTLLISTVFYGQEKDYNTKKGYVAEGYDVVSYFDNKAEEGKKEFTTTYDGVKFKFVSKQHLETFKKDPKKYVPQYGGWCAYAIGANNTKYDINPKTFEIRDGKLYLFYNSWGTNTLSKWKDGNPEKLKKQADLNWSKYKE</sequence>
<evidence type="ECO:0000313" key="2">
    <source>
        <dbReference type="Proteomes" id="UP000184109"/>
    </source>
</evidence>
<dbReference type="RefSeq" id="WP_073118167.1">
    <property type="nucleotide sequence ID" value="NZ_BMEN01000001.1"/>
</dbReference>
<evidence type="ECO:0000313" key="1">
    <source>
        <dbReference type="EMBL" id="SHH43152.1"/>
    </source>
</evidence>
<proteinExistence type="predicted"/>
<organism evidence="1 2">
    <name type="scientific">Wenyingzhuangia marina</name>
    <dbReference type="NCBI Taxonomy" id="1195760"/>
    <lineage>
        <taxon>Bacteria</taxon>
        <taxon>Pseudomonadati</taxon>
        <taxon>Bacteroidota</taxon>
        <taxon>Flavobacteriia</taxon>
        <taxon>Flavobacteriales</taxon>
        <taxon>Flavobacteriaceae</taxon>
        <taxon>Wenyingzhuangia</taxon>
    </lineage>
</organism>
<gene>
    <name evidence="1" type="ORF">SAMN05444281_0581</name>
</gene>
<dbReference type="AlphaFoldDB" id="A0A1M5SXD7"/>
<evidence type="ECO:0008006" key="3">
    <source>
        <dbReference type="Google" id="ProtNLM"/>
    </source>
</evidence>
<name>A0A1M5SXD7_9FLAO</name>
<dbReference type="EMBL" id="FQXQ01000001">
    <property type="protein sequence ID" value="SHH43152.1"/>
    <property type="molecule type" value="Genomic_DNA"/>
</dbReference>
<dbReference type="STRING" id="1195760.SAMN05444281_0581"/>
<reference evidence="2" key="1">
    <citation type="submission" date="2016-11" db="EMBL/GenBank/DDBJ databases">
        <authorList>
            <person name="Varghese N."/>
            <person name="Submissions S."/>
        </authorList>
    </citation>
    <scope>NUCLEOTIDE SEQUENCE [LARGE SCALE GENOMIC DNA]</scope>
    <source>
        <strain evidence="2">DSM 100572</strain>
    </source>
</reference>
<keyword evidence="2" id="KW-1185">Reference proteome</keyword>
<protein>
    <recommendedName>
        <fullName evidence="3">YHS domain-containing protein</fullName>
    </recommendedName>
</protein>